<feature type="repeat" description="TPR" evidence="3">
    <location>
        <begin position="406"/>
        <end position="439"/>
    </location>
</feature>
<dbReference type="InterPro" id="IPR011990">
    <property type="entry name" value="TPR-like_helical_dom_sf"/>
</dbReference>
<dbReference type="Gene3D" id="1.25.40.10">
    <property type="entry name" value="Tetratricopeptide repeat domain"/>
    <property type="match status" value="2"/>
</dbReference>
<proteinExistence type="predicted"/>
<dbReference type="InterPro" id="IPR019734">
    <property type="entry name" value="TPR_rpt"/>
</dbReference>
<reference evidence="5 6" key="1">
    <citation type="submission" date="2020-01" db="EMBL/GenBank/DDBJ databases">
        <title>Genomes assembled from Gulf of Kutch pelagic sediment metagenomes.</title>
        <authorList>
            <person name="Chandrashekar M."/>
            <person name="Mahajan M.S."/>
            <person name="Dave K.J."/>
            <person name="Vatsa P."/>
            <person name="Nathani N.M."/>
        </authorList>
    </citation>
    <scope>NUCLEOTIDE SEQUENCE [LARGE SCALE GENOMIC DNA]</scope>
    <source>
        <strain evidence="5">KS3-K002</strain>
    </source>
</reference>
<dbReference type="SUPFAM" id="SSF48452">
    <property type="entry name" value="TPR-like"/>
    <property type="match status" value="2"/>
</dbReference>
<feature type="transmembrane region" description="Helical" evidence="4">
    <location>
        <begin position="46"/>
        <end position="68"/>
    </location>
</feature>
<evidence type="ECO:0000256" key="2">
    <source>
        <dbReference type="ARBA" id="ARBA00022803"/>
    </source>
</evidence>
<feature type="transmembrane region" description="Helical" evidence="4">
    <location>
        <begin position="107"/>
        <end position="128"/>
    </location>
</feature>
<evidence type="ECO:0000256" key="1">
    <source>
        <dbReference type="ARBA" id="ARBA00022737"/>
    </source>
</evidence>
<gene>
    <name evidence="5" type="ORF">GWO12_01215</name>
</gene>
<comment type="caution">
    <text evidence="5">The sequence shown here is derived from an EMBL/GenBank/DDBJ whole genome shotgun (WGS) entry which is preliminary data.</text>
</comment>
<dbReference type="Gene3D" id="3.40.50.10070">
    <property type="entry name" value="TolB, N-terminal domain"/>
    <property type="match status" value="1"/>
</dbReference>
<dbReference type="EMBL" id="JAACAK010000010">
    <property type="protein sequence ID" value="NIR73725.1"/>
    <property type="molecule type" value="Genomic_DNA"/>
</dbReference>
<protein>
    <submittedName>
        <fullName evidence="5">Tetratricopeptide repeat protein</fullName>
    </submittedName>
</protein>
<keyword evidence="4" id="KW-1133">Transmembrane helix</keyword>
<dbReference type="Proteomes" id="UP000702544">
    <property type="component" value="Unassembled WGS sequence"/>
</dbReference>
<keyword evidence="1" id="KW-0677">Repeat</keyword>
<dbReference type="InterPro" id="IPR013105">
    <property type="entry name" value="TPR_2"/>
</dbReference>
<dbReference type="Pfam" id="PF07719">
    <property type="entry name" value="TPR_2"/>
    <property type="match status" value="1"/>
</dbReference>
<sequence length="687" mass="75722">MRDLKRLVGEIHRRSLWQVLGIYLVGAWVAYEVIQSLTEGLALPGWLPGFAVVLFIIGLPIVLATAFVQHGLPGGAADPTLLPGRDEVAGERQVGPGLRRLLTWRNAITGGVAAFALWGVIAAGWVVLGRSLTGGAGPVEAAAPDKSVAVLPFESLSADEENLYFARGVHEDILTYLSRVRDLRVISRSSVMGYAGQPINLVDVARELGVAHIVEGSVRREGNRVRVSAQLIDARTDEHLWADNFDRDLADVFAIQTAIAQEIVAALEANLTPDEERRLAKQPTDDIDAYDLYVRARETISGSGLALSKDEAAEELLEQAVAIDPEFARAWALLAKVRGDVYWFAADRSPERLAAIKAATDRAFALEPDLPEARLALGTYYYRGFYDYERALEQLELAHDALPNSADVLYFMGLTLRRLGRWDESVAAFEEATLLDPGNVGTRAELINTARDARDYEMAWEASDRAYGRDPDNSVFAAHRAMLYLYHKGAVDSARATLARVAPVDEQFYARARWLAALWGRDYDGALEVLEQYGHQFDWLTPGAADWLAGETLVAAGAEARARDRLSRARATLEAETQKPYADNYVWPHVVLGRVYGWLGEGEKALESCRRAASILPESKDKVHGVGASSWCALTRALVGERDAALAEIERLLQTPAGFTRAELALEPTWDFFRDDPRFQALIRSVE</sequence>
<keyword evidence="4" id="KW-0472">Membrane</keyword>
<organism evidence="5 6">
    <name type="scientific">Candidatus Kutchimonas denitrificans</name>
    <dbReference type="NCBI Taxonomy" id="3056748"/>
    <lineage>
        <taxon>Bacteria</taxon>
        <taxon>Pseudomonadati</taxon>
        <taxon>Gemmatimonadota</taxon>
        <taxon>Gemmatimonadia</taxon>
        <taxon>Candidatus Palauibacterales</taxon>
        <taxon>Candidatus Palauibacteraceae</taxon>
        <taxon>Candidatus Kutchimonas</taxon>
    </lineage>
</organism>
<evidence type="ECO:0000256" key="3">
    <source>
        <dbReference type="PROSITE-ProRule" id="PRU00339"/>
    </source>
</evidence>
<keyword evidence="2 3" id="KW-0802">TPR repeat</keyword>
<accession>A0AAE5CAV3</accession>
<dbReference type="SMART" id="SM00028">
    <property type="entry name" value="TPR"/>
    <property type="match status" value="2"/>
</dbReference>
<dbReference type="PANTHER" id="PTHR12558">
    <property type="entry name" value="CELL DIVISION CYCLE 16,23,27"/>
    <property type="match status" value="1"/>
</dbReference>
<feature type="transmembrane region" description="Helical" evidence="4">
    <location>
        <begin position="16"/>
        <end position="34"/>
    </location>
</feature>
<evidence type="ECO:0000313" key="6">
    <source>
        <dbReference type="Proteomes" id="UP000702544"/>
    </source>
</evidence>
<name>A0AAE5CAV3_9BACT</name>
<dbReference type="PROSITE" id="PS50005">
    <property type="entry name" value="TPR"/>
    <property type="match status" value="1"/>
</dbReference>
<dbReference type="PANTHER" id="PTHR12558:SF13">
    <property type="entry name" value="CELL DIVISION CYCLE PROTEIN 27 HOMOLOG"/>
    <property type="match status" value="1"/>
</dbReference>
<evidence type="ECO:0000313" key="5">
    <source>
        <dbReference type="EMBL" id="NIR73725.1"/>
    </source>
</evidence>
<dbReference type="AlphaFoldDB" id="A0AAE5CAV3"/>
<evidence type="ECO:0000256" key="4">
    <source>
        <dbReference type="SAM" id="Phobius"/>
    </source>
</evidence>
<keyword evidence="4" id="KW-0812">Transmembrane</keyword>